<comment type="caution">
    <text evidence="3">The sequence shown here is derived from an EMBL/GenBank/DDBJ whole genome shotgun (WGS) entry which is preliminary data.</text>
</comment>
<dbReference type="Gene3D" id="3.10.129.10">
    <property type="entry name" value="Hotdog Thioesterase"/>
    <property type="match status" value="1"/>
</dbReference>
<dbReference type="InterPro" id="IPR003736">
    <property type="entry name" value="PAAI_dom"/>
</dbReference>
<feature type="non-terminal residue" evidence="3">
    <location>
        <position position="1"/>
    </location>
</feature>
<dbReference type="Proteomes" id="UP000650524">
    <property type="component" value="Unassembled WGS sequence"/>
</dbReference>
<evidence type="ECO:0000313" key="4">
    <source>
        <dbReference type="Proteomes" id="UP000650524"/>
    </source>
</evidence>
<keyword evidence="1" id="KW-0378">Hydrolase</keyword>
<protein>
    <submittedName>
        <fullName evidence="3">Hotdog fold thioesterase</fullName>
    </submittedName>
</protein>
<dbReference type="InterPro" id="IPR006683">
    <property type="entry name" value="Thioestr_dom"/>
</dbReference>
<dbReference type="PANTHER" id="PTHR42856">
    <property type="entry name" value="ACYL-COENZYME A THIOESTERASE PAAI"/>
    <property type="match status" value="1"/>
</dbReference>
<evidence type="ECO:0000313" key="3">
    <source>
        <dbReference type="EMBL" id="MBC8178356.1"/>
    </source>
</evidence>
<evidence type="ECO:0000256" key="1">
    <source>
        <dbReference type="ARBA" id="ARBA00022801"/>
    </source>
</evidence>
<feature type="domain" description="Thioesterase" evidence="2">
    <location>
        <begin position="24"/>
        <end position="95"/>
    </location>
</feature>
<proteinExistence type="predicted"/>
<dbReference type="CDD" id="cd03443">
    <property type="entry name" value="PaaI_thioesterase"/>
    <property type="match status" value="1"/>
</dbReference>
<dbReference type="InterPro" id="IPR029069">
    <property type="entry name" value="HotDog_dom_sf"/>
</dbReference>
<dbReference type="Pfam" id="PF03061">
    <property type="entry name" value="4HBT"/>
    <property type="match status" value="1"/>
</dbReference>
<accession>A0A8J6T9Q0</accession>
<dbReference type="AlphaFoldDB" id="A0A8J6T9Q0"/>
<sequence length="106" mass="11256">LELQTGFARATLKVTENTVNVHDMAHGGAIFTLADLACEAASNSYGKTAIAVQTNIHFLAAARCGDLLTATAKVTSRIESFGVIDFEITNKAGRLLSKGQQTVIFK</sequence>
<dbReference type="NCBIfam" id="TIGR00369">
    <property type="entry name" value="unchar_dom_1"/>
    <property type="match status" value="1"/>
</dbReference>
<evidence type="ECO:0000259" key="2">
    <source>
        <dbReference type="Pfam" id="PF03061"/>
    </source>
</evidence>
<dbReference type="GO" id="GO:0016289">
    <property type="term" value="F:acyl-CoA hydrolase activity"/>
    <property type="evidence" value="ECO:0007669"/>
    <property type="project" value="TreeGrafter"/>
</dbReference>
<dbReference type="PANTHER" id="PTHR42856:SF1">
    <property type="entry name" value="ACYL-COENZYME A THIOESTERASE PAAI"/>
    <property type="match status" value="1"/>
</dbReference>
<dbReference type="InterPro" id="IPR052723">
    <property type="entry name" value="Acyl-CoA_thioesterase_PaaI"/>
</dbReference>
<dbReference type="SUPFAM" id="SSF54637">
    <property type="entry name" value="Thioesterase/thiol ester dehydrase-isomerase"/>
    <property type="match status" value="1"/>
</dbReference>
<name>A0A8J6T9Q0_9DELT</name>
<gene>
    <name evidence="3" type="ORF">H8E19_13200</name>
</gene>
<dbReference type="EMBL" id="JACNJD010000275">
    <property type="protein sequence ID" value="MBC8178356.1"/>
    <property type="molecule type" value="Genomic_DNA"/>
</dbReference>
<reference evidence="3 4" key="1">
    <citation type="submission" date="2020-08" db="EMBL/GenBank/DDBJ databases">
        <title>Bridging the membrane lipid divide: bacteria of the FCB group superphylum have the potential to synthesize archaeal ether lipids.</title>
        <authorList>
            <person name="Villanueva L."/>
            <person name="Von Meijenfeldt F.A.B."/>
            <person name="Westbye A.B."/>
            <person name="Yadav S."/>
            <person name="Hopmans E.C."/>
            <person name="Dutilh B.E."/>
            <person name="Sinninghe Damste J.S."/>
        </authorList>
    </citation>
    <scope>NUCLEOTIDE SEQUENCE [LARGE SCALE GENOMIC DNA]</scope>
    <source>
        <strain evidence="3">NIOZ-UU27</strain>
    </source>
</reference>
<organism evidence="3 4">
    <name type="scientific">Candidatus Desulfacyla euxinica</name>
    <dbReference type="NCBI Taxonomy" id="2841693"/>
    <lineage>
        <taxon>Bacteria</taxon>
        <taxon>Deltaproteobacteria</taxon>
        <taxon>Candidatus Desulfacyla</taxon>
    </lineage>
</organism>